<evidence type="ECO:0000256" key="1">
    <source>
        <dbReference type="SAM" id="Phobius"/>
    </source>
</evidence>
<accession>A0AAD4LPK4</accession>
<dbReference type="AlphaFoldDB" id="A0AAD4LPK4"/>
<dbReference type="Proteomes" id="UP001201163">
    <property type="component" value="Unassembled WGS sequence"/>
</dbReference>
<sequence length="231" mass="25561">MSLNNFSGTFTHSCAQVFAISVLYYDHVLTFPAEVSHVWSQPISVNTLLFLLNRYVAFLGNVAVPLIGFSGLISLTGLLVLSQVLVSVTLAIRIIALYHSTRRIILWVVGCGTVLTGVTFWSLVGQHATFVPDAPGCYYLISETTGIHLAFAWEAQAIFDALVFALTVMRTLKMRKLHNMEFSLSGVGLLDVLLRDGALYFAVMALANLANIFTFYFSTVRNRRPPVYDLT</sequence>
<dbReference type="InterPro" id="IPR045340">
    <property type="entry name" value="DUF6533"/>
</dbReference>
<feature type="transmembrane region" description="Helical" evidence="1">
    <location>
        <begin position="62"/>
        <end position="92"/>
    </location>
</feature>
<dbReference type="EMBL" id="JAKELL010000006">
    <property type="protein sequence ID" value="KAH8998017.1"/>
    <property type="molecule type" value="Genomic_DNA"/>
</dbReference>
<keyword evidence="1" id="KW-0472">Membrane</keyword>
<reference evidence="3" key="1">
    <citation type="submission" date="2022-01" db="EMBL/GenBank/DDBJ databases">
        <title>Comparative genomics reveals a dynamic genome evolution in the ectomycorrhizal milk-cap (Lactarius) mushrooms.</title>
        <authorList>
            <consortium name="DOE Joint Genome Institute"/>
            <person name="Lebreton A."/>
            <person name="Tang N."/>
            <person name="Kuo A."/>
            <person name="LaButti K."/>
            <person name="Drula E."/>
            <person name="Barry K."/>
            <person name="Clum A."/>
            <person name="Lipzen A."/>
            <person name="Mousain D."/>
            <person name="Ng V."/>
            <person name="Wang R."/>
            <person name="Wang X."/>
            <person name="Dai Y."/>
            <person name="Henrissat B."/>
            <person name="Grigoriev I.V."/>
            <person name="Guerin-Laguette A."/>
            <person name="Yu F."/>
            <person name="Martin F.M."/>
        </authorList>
    </citation>
    <scope>NUCLEOTIDE SEQUENCE</scope>
    <source>
        <strain evidence="3">QP</strain>
    </source>
</reference>
<feature type="transmembrane region" description="Helical" evidence="1">
    <location>
        <begin position="104"/>
        <end position="124"/>
    </location>
</feature>
<protein>
    <recommendedName>
        <fullName evidence="2">DUF6533 domain-containing protein</fullName>
    </recommendedName>
</protein>
<keyword evidence="4" id="KW-1185">Reference proteome</keyword>
<evidence type="ECO:0000259" key="2">
    <source>
        <dbReference type="Pfam" id="PF20151"/>
    </source>
</evidence>
<keyword evidence="1" id="KW-1133">Transmembrane helix</keyword>
<evidence type="ECO:0000313" key="3">
    <source>
        <dbReference type="EMBL" id="KAH8998017.1"/>
    </source>
</evidence>
<gene>
    <name evidence="3" type="ORF">EDB92DRAFT_1317246</name>
</gene>
<feature type="domain" description="DUF6533" evidence="2">
    <location>
        <begin position="15"/>
        <end position="59"/>
    </location>
</feature>
<feature type="transmembrane region" description="Helical" evidence="1">
    <location>
        <begin position="198"/>
        <end position="217"/>
    </location>
</feature>
<dbReference type="Pfam" id="PF20151">
    <property type="entry name" value="DUF6533"/>
    <property type="match status" value="1"/>
</dbReference>
<organism evidence="3 4">
    <name type="scientific">Lactarius akahatsu</name>
    <dbReference type="NCBI Taxonomy" id="416441"/>
    <lineage>
        <taxon>Eukaryota</taxon>
        <taxon>Fungi</taxon>
        <taxon>Dikarya</taxon>
        <taxon>Basidiomycota</taxon>
        <taxon>Agaricomycotina</taxon>
        <taxon>Agaricomycetes</taxon>
        <taxon>Russulales</taxon>
        <taxon>Russulaceae</taxon>
        <taxon>Lactarius</taxon>
    </lineage>
</organism>
<evidence type="ECO:0000313" key="4">
    <source>
        <dbReference type="Proteomes" id="UP001201163"/>
    </source>
</evidence>
<keyword evidence="1" id="KW-0812">Transmembrane</keyword>
<proteinExistence type="predicted"/>
<comment type="caution">
    <text evidence="3">The sequence shown here is derived from an EMBL/GenBank/DDBJ whole genome shotgun (WGS) entry which is preliminary data.</text>
</comment>
<name>A0AAD4LPK4_9AGAM</name>